<reference evidence="16 17" key="1">
    <citation type="submission" date="2019-07" db="EMBL/GenBank/DDBJ databases">
        <authorList>
            <person name="Zhu P."/>
        </authorList>
    </citation>
    <scope>NUCLEOTIDE SEQUENCE [LARGE SCALE GENOMIC DNA]</scope>
    <source>
        <strain evidence="16 17">SSL-25</strain>
    </source>
</reference>
<feature type="compositionally biased region" description="Low complexity" evidence="13">
    <location>
        <begin position="80"/>
        <end position="93"/>
    </location>
</feature>
<keyword evidence="9" id="KW-0067">ATP-binding</keyword>
<dbReference type="PANTHER" id="PTHR43290">
    <property type="entry name" value="MEVALONATE KINASE"/>
    <property type="match status" value="1"/>
</dbReference>
<dbReference type="GO" id="GO:0005524">
    <property type="term" value="F:ATP binding"/>
    <property type="evidence" value="ECO:0007669"/>
    <property type="project" value="UniProtKB-KW"/>
</dbReference>
<dbReference type="InterPro" id="IPR006204">
    <property type="entry name" value="GHMP_kinase_N_dom"/>
</dbReference>
<dbReference type="InterPro" id="IPR013750">
    <property type="entry name" value="GHMP_kinase_C_dom"/>
</dbReference>
<name>A0A5B8JRJ3_9ACTN</name>
<dbReference type="KEGG" id="sqz:FQU76_32120"/>
<gene>
    <name evidence="16" type="primary">mvk</name>
    <name evidence="16" type="ORF">FQU76_32120</name>
</gene>
<keyword evidence="7" id="KW-0547">Nucleotide-binding</keyword>
<dbReference type="InterPro" id="IPR020568">
    <property type="entry name" value="Ribosomal_Su5_D2-typ_SF"/>
</dbReference>
<comment type="similarity">
    <text evidence="2">Belongs to the GHMP kinase family. Mevalonate kinase subfamily.</text>
</comment>
<evidence type="ECO:0000259" key="15">
    <source>
        <dbReference type="Pfam" id="PF08544"/>
    </source>
</evidence>
<dbReference type="PANTHER" id="PTHR43290:SF2">
    <property type="entry name" value="MEVALONATE KINASE"/>
    <property type="match status" value="1"/>
</dbReference>
<evidence type="ECO:0000256" key="4">
    <source>
        <dbReference type="ARBA" id="ARBA00022490"/>
    </source>
</evidence>
<dbReference type="UniPathway" id="UPA00057">
    <property type="reaction ID" value="UER00098"/>
</dbReference>
<dbReference type="PRINTS" id="PR00959">
    <property type="entry name" value="MEVGALKINASE"/>
</dbReference>
<evidence type="ECO:0000256" key="13">
    <source>
        <dbReference type="SAM" id="MobiDB-lite"/>
    </source>
</evidence>
<proteinExistence type="inferred from homology"/>
<evidence type="ECO:0000256" key="2">
    <source>
        <dbReference type="ARBA" id="ARBA00006495"/>
    </source>
</evidence>
<keyword evidence="8 16" id="KW-0418">Kinase</keyword>
<dbReference type="EC" id="2.7.1.36" evidence="3"/>
<keyword evidence="6 16" id="KW-0808">Transferase</keyword>
<keyword evidence="17" id="KW-1185">Reference proteome</keyword>
<evidence type="ECO:0000259" key="14">
    <source>
        <dbReference type="Pfam" id="PF00288"/>
    </source>
</evidence>
<dbReference type="GO" id="GO:0019287">
    <property type="term" value="P:isopentenyl diphosphate biosynthetic process, mevalonate pathway"/>
    <property type="evidence" value="ECO:0007669"/>
    <property type="project" value="UniProtKB-UniPathway"/>
</dbReference>
<dbReference type="InterPro" id="IPR036554">
    <property type="entry name" value="GHMP_kinase_C_sf"/>
</dbReference>
<dbReference type="InterPro" id="IPR006203">
    <property type="entry name" value="GHMP_knse_ATP-bd_CS"/>
</dbReference>
<keyword evidence="10" id="KW-0460">Magnesium</keyword>
<evidence type="ECO:0000256" key="1">
    <source>
        <dbReference type="ARBA" id="ARBA00004496"/>
    </source>
</evidence>
<sequence length="346" mass="34886">MSQQRSGGLRTGRAALPPGALDQGRASGTGRAHGKAILLGEHAVVYGAPAVAVPLPALSCTVTAGFAAESSGGPDHHRYPPLAAPTGGAAPSAAGTMPPGLCLLTDTALRQGHGSDPPALDITMRSDIPYGLGLGSSAACARALTHALDQLLHLRLTPAEILDYIQIAENTAHGRASGIDALATGSNRPVLLADGHARTPAVGTRAWIVIADSGGPGDTRQAVGMLRTAFDEHPPRREQFLARSTALTGCALRALARGRLDALGRYLTDCHALLAALGLSTDPVNALVDTALTHGALGAKMTGGGLGGCVIALTDTATAAGTLAARLSENGAARTWTAPVEPGRPV</sequence>
<evidence type="ECO:0000256" key="6">
    <source>
        <dbReference type="ARBA" id="ARBA00022679"/>
    </source>
</evidence>
<dbReference type="AlphaFoldDB" id="A0A5B8JRJ3"/>
<evidence type="ECO:0000256" key="8">
    <source>
        <dbReference type="ARBA" id="ARBA00022777"/>
    </source>
</evidence>
<dbReference type="SUPFAM" id="SSF55060">
    <property type="entry name" value="GHMP Kinase, C-terminal domain"/>
    <property type="match status" value="1"/>
</dbReference>
<comment type="subcellular location">
    <subcellularLocation>
        <location evidence="1">Cytoplasm</location>
    </subcellularLocation>
</comment>
<dbReference type="RefSeq" id="WP_146483787.1">
    <property type="nucleotide sequence ID" value="NZ_CP042266.1"/>
</dbReference>
<evidence type="ECO:0000256" key="11">
    <source>
        <dbReference type="ARBA" id="ARBA00023098"/>
    </source>
</evidence>
<dbReference type="PROSITE" id="PS00627">
    <property type="entry name" value="GHMP_KINASES_ATP"/>
    <property type="match status" value="1"/>
</dbReference>
<feature type="domain" description="GHMP kinase C-terminal" evidence="15">
    <location>
        <begin position="252"/>
        <end position="332"/>
    </location>
</feature>
<evidence type="ECO:0000256" key="12">
    <source>
        <dbReference type="ARBA" id="ARBA00029438"/>
    </source>
</evidence>
<dbReference type="SUPFAM" id="SSF54211">
    <property type="entry name" value="Ribosomal protein S5 domain 2-like"/>
    <property type="match status" value="1"/>
</dbReference>
<accession>A0A5B8JRJ3</accession>
<evidence type="ECO:0000256" key="9">
    <source>
        <dbReference type="ARBA" id="ARBA00022840"/>
    </source>
</evidence>
<feature type="region of interest" description="Disordered" evidence="13">
    <location>
        <begin position="69"/>
        <end position="93"/>
    </location>
</feature>
<dbReference type="Pfam" id="PF00288">
    <property type="entry name" value="GHMP_kinases_N"/>
    <property type="match status" value="1"/>
</dbReference>
<dbReference type="InterPro" id="IPR006205">
    <property type="entry name" value="Mev_gal_kin"/>
</dbReference>
<feature type="region of interest" description="Disordered" evidence="13">
    <location>
        <begin position="1"/>
        <end position="30"/>
    </location>
</feature>
<dbReference type="Pfam" id="PF08544">
    <property type="entry name" value="GHMP_kinases_C"/>
    <property type="match status" value="1"/>
</dbReference>
<dbReference type="EMBL" id="CP042266">
    <property type="protein sequence ID" value="QDY80393.1"/>
    <property type="molecule type" value="Genomic_DNA"/>
</dbReference>
<evidence type="ECO:0000256" key="7">
    <source>
        <dbReference type="ARBA" id="ARBA00022741"/>
    </source>
</evidence>
<dbReference type="InterPro" id="IPR014721">
    <property type="entry name" value="Ribsml_uS5_D2-typ_fold_subgr"/>
</dbReference>
<dbReference type="GO" id="GO:0005829">
    <property type="term" value="C:cytosol"/>
    <property type="evidence" value="ECO:0007669"/>
    <property type="project" value="TreeGrafter"/>
</dbReference>
<keyword evidence="4" id="KW-0963">Cytoplasm</keyword>
<dbReference type="NCBIfam" id="TIGR00549">
    <property type="entry name" value="mevalon_kin"/>
    <property type="match status" value="1"/>
</dbReference>
<comment type="pathway">
    <text evidence="12">Isoprenoid biosynthesis; isopentenyl diphosphate biosynthesis via mevalonate pathway; isopentenyl diphosphate from (R)-mevalonate: step 1/3.</text>
</comment>
<dbReference type="Proteomes" id="UP000320580">
    <property type="component" value="Chromosome"/>
</dbReference>
<evidence type="ECO:0000256" key="3">
    <source>
        <dbReference type="ARBA" id="ARBA00012103"/>
    </source>
</evidence>
<evidence type="ECO:0000313" key="16">
    <source>
        <dbReference type="EMBL" id="QDY80393.1"/>
    </source>
</evidence>
<keyword evidence="5" id="KW-0444">Lipid biosynthesis</keyword>
<dbReference type="Gene3D" id="3.30.70.890">
    <property type="entry name" value="GHMP kinase, C-terminal domain"/>
    <property type="match status" value="1"/>
</dbReference>
<dbReference type="OrthoDB" id="9764892at2"/>
<organism evidence="16 17">
    <name type="scientific">Streptomyces qinzhouensis</name>
    <dbReference type="NCBI Taxonomy" id="2599401"/>
    <lineage>
        <taxon>Bacteria</taxon>
        <taxon>Bacillati</taxon>
        <taxon>Actinomycetota</taxon>
        <taxon>Actinomycetes</taxon>
        <taxon>Kitasatosporales</taxon>
        <taxon>Streptomycetaceae</taxon>
        <taxon>Streptomyces</taxon>
    </lineage>
</organism>
<keyword evidence="11" id="KW-0443">Lipid metabolism</keyword>
<feature type="domain" description="GHMP kinase N-terminal" evidence="14">
    <location>
        <begin position="110"/>
        <end position="183"/>
    </location>
</feature>
<evidence type="ECO:0000256" key="5">
    <source>
        <dbReference type="ARBA" id="ARBA00022516"/>
    </source>
</evidence>
<evidence type="ECO:0000256" key="10">
    <source>
        <dbReference type="ARBA" id="ARBA00022842"/>
    </source>
</evidence>
<protein>
    <recommendedName>
        <fullName evidence="3">mevalonate kinase</fullName>
        <ecNumber evidence="3">2.7.1.36</ecNumber>
    </recommendedName>
</protein>
<dbReference type="Gene3D" id="3.30.230.10">
    <property type="match status" value="1"/>
</dbReference>
<dbReference type="GO" id="GO:0004496">
    <property type="term" value="F:mevalonate kinase activity"/>
    <property type="evidence" value="ECO:0007669"/>
    <property type="project" value="UniProtKB-EC"/>
</dbReference>
<evidence type="ECO:0000313" key="17">
    <source>
        <dbReference type="Proteomes" id="UP000320580"/>
    </source>
</evidence>